<name>A0A075A2U2_OPIVI</name>
<accession>A0A075A2U2</accession>
<reference evidence="1 2" key="1">
    <citation type="submission" date="2013-11" db="EMBL/GenBank/DDBJ databases">
        <title>Opisthorchis viverrini - life in the bile duct.</title>
        <authorList>
            <person name="Young N.D."/>
            <person name="Nagarajan N."/>
            <person name="Lin S.J."/>
            <person name="Korhonen P.K."/>
            <person name="Jex A.R."/>
            <person name="Hall R.S."/>
            <person name="Safavi-Hemami H."/>
            <person name="Kaewkong W."/>
            <person name="Bertrand D."/>
            <person name="Gao S."/>
            <person name="Seet Q."/>
            <person name="Wongkham S."/>
            <person name="Teh B.T."/>
            <person name="Wongkham C."/>
            <person name="Intapan P.M."/>
            <person name="Maleewong W."/>
            <person name="Yang X."/>
            <person name="Hu M."/>
            <person name="Wang Z."/>
            <person name="Hofmann A."/>
            <person name="Sternberg P.W."/>
            <person name="Tan P."/>
            <person name="Wang J."/>
            <person name="Gasser R.B."/>
        </authorList>
    </citation>
    <scope>NUCLEOTIDE SEQUENCE [LARGE SCALE GENOMIC DNA]</scope>
</reference>
<evidence type="ECO:0000313" key="1">
    <source>
        <dbReference type="EMBL" id="KER34038.1"/>
    </source>
</evidence>
<dbReference type="EMBL" id="KL596620">
    <property type="protein sequence ID" value="KER34038.1"/>
    <property type="molecule type" value="Genomic_DNA"/>
</dbReference>
<keyword evidence="2" id="KW-1185">Reference proteome</keyword>
<dbReference type="GeneID" id="20314411"/>
<dbReference type="RefSeq" id="XP_009162195.1">
    <property type="nucleotide sequence ID" value="XM_009163931.1"/>
</dbReference>
<protein>
    <submittedName>
        <fullName evidence="1">Uncharacterized protein</fullName>
    </submittedName>
</protein>
<gene>
    <name evidence="1" type="ORF">T265_00223</name>
</gene>
<sequence length="147" mass="15896">MPFSHPLTFDVGTTGLELCDLLLSNAASALIDTVLLNAKTTNHPSPNGACDARQHAPLAHLLGCTPTSRKWLEREFTDRNVHGSNPISASRICPSRLGRPGSIPALVPPSAGIAARYQKGATAERFFCLINPSNQCYCTLLSHIYLW</sequence>
<dbReference type="KEGG" id="ovi:T265_00223"/>
<dbReference type="Proteomes" id="UP000054324">
    <property type="component" value="Unassembled WGS sequence"/>
</dbReference>
<proteinExistence type="predicted"/>
<dbReference type="CTD" id="20314411"/>
<dbReference type="OrthoDB" id="6266369at2759"/>
<organism evidence="1 2">
    <name type="scientific">Opisthorchis viverrini</name>
    <name type="common">Southeast Asian liver fluke</name>
    <dbReference type="NCBI Taxonomy" id="6198"/>
    <lineage>
        <taxon>Eukaryota</taxon>
        <taxon>Metazoa</taxon>
        <taxon>Spiralia</taxon>
        <taxon>Lophotrochozoa</taxon>
        <taxon>Platyhelminthes</taxon>
        <taxon>Trematoda</taxon>
        <taxon>Digenea</taxon>
        <taxon>Opisthorchiida</taxon>
        <taxon>Opisthorchiata</taxon>
        <taxon>Opisthorchiidae</taxon>
        <taxon>Opisthorchis</taxon>
    </lineage>
</organism>
<evidence type="ECO:0000313" key="2">
    <source>
        <dbReference type="Proteomes" id="UP000054324"/>
    </source>
</evidence>
<dbReference type="AlphaFoldDB" id="A0A075A2U2"/>